<dbReference type="Proteomes" id="UP001295423">
    <property type="component" value="Unassembled WGS sequence"/>
</dbReference>
<feature type="signal peptide" evidence="3">
    <location>
        <begin position="1"/>
        <end position="18"/>
    </location>
</feature>
<keyword evidence="3" id="KW-0732">Signal</keyword>
<feature type="region of interest" description="Disordered" evidence="1">
    <location>
        <begin position="529"/>
        <end position="555"/>
    </location>
</feature>
<sequence>MKVFHLLISLLFLARTYALSVLEPWPNGTKVFYYDKSYGEWINGKILEYDRQTELYTMKWEDGRTEDSSRFNDNDLYNMVENYETLWPIGTPLYNSVNATFGTVADLTQFGSYTITWENGDVENDQHSLDKVDTMVKDYMVYHEEAGLIPLGTHVYYYDEEDKKWDMGKVTKWTSTQGYTIMWGDNVTEIGLYTDRVMHDMVNNYKSKTAIESDEPIPEGTGVYDYDHEAHAWYKGTITKQSPQLGYTIMWENSAIEVAQYSHDEVRQMVLNFMNKDLISPDTEIIPVGTYVEQDGAITRIGHIKRWTPMDGYTVYWEDGSIDTKTYTKVQIDSMMRAYHNKNTDHWPEGTRLYQLHNNIWREGVISDWSSQTSYIITWKDGTIENNAYTGNEMNEMVKFAHLYLSEDSPYVGNSIAVGTPVFLNYDDEWYEGVITAYEPKEGYTITWNHGTEETNEYSKSELDEMIDNWKTKRPPSKYGPWVSSNDTNPMYGVLIFFCFLAISGPVLILFRKYVLRLRDEREIQDDDGEGEIMFQDPNALPSDPKLLPDAKDFA</sequence>
<gene>
    <name evidence="4" type="ORF">CYCCA115_LOCUS2488</name>
</gene>
<accession>A0AAD2CG42</accession>
<dbReference type="EMBL" id="CAKOGP040000169">
    <property type="protein sequence ID" value="CAJ1931660.1"/>
    <property type="molecule type" value="Genomic_DNA"/>
</dbReference>
<comment type="caution">
    <text evidence="4">The sequence shown here is derived from an EMBL/GenBank/DDBJ whole genome shotgun (WGS) entry which is preliminary data.</text>
</comment>
<keyword evidence="5" id="KW-1185">Reference proteome</keyword>
<evidence type="ECO:0000256" key="3">
    <source>
        <dbReference type="SAM" id="SignalP"/>
    </source>
</evidence>
<keyword evidence="2" id="KW-0812">Transmembrane</keyword>
<feature type="chain" id="PRO_5041990311" evidence="3">
    <location>
        <begin position="19"/>
        <end position="555"/>
    </location>
</feature>
<feature type="transmembrane region" description="Helical" evidence="2">
    <location>
        <begin position="491"/>
        <end position="511"/>
    </location>
</feature>
<dbReference type="AlphaFoldDB" id="A0AAD2CG42"/>
<keyword evidence="2" id="KW-1133">Transmembrane helix</keyword>
<evidence type="ECO:0000256" key="1">
    <source>
        <dbReference type="SAM" id="MobiDB-lite"/>
    </source>
</evidence>
<keyword evidence="2" id="KW-0472">Membrane</keyword>
<proteinExistence type="predicted"/>
<reference evidence="4" key="1">
    <citation type="submission" date="2023-08" db="EMBL/GenBank/DDBJ databases">
        <authorList>
            <person name="Audoor S."/>
            <person name="Bilcke G."/>
        </authorList>
    </citation>
    <scope>NUCLEOTIDE SEQUENCE</scope>
</reference>
<protein>
    <submittedName>
        <fullName evidence="4">Uncharacterized protein</fullName>
    </submittedName>
</protein>
<evidence type="ECO:0000313" key="4">
    <source>
        <dbReference type="EMBL" id="CAJ1931660.1"/>
    </source>
</evidence>
<evidence type="ECO:0000256" key="2">
    <source>
        <dbReference type="SAM" id="Phobius"/>
    </source>
</evidence>
<organism evidence="4 5">
    <name type="scientific">Cylindrotheca closterium</name>
    <dbReference type="NCBI Taxonomy" id="2856"/>
    <lineage>
        <taxon>Eukaryota</taxon>
        <taxon>Sar</taxon>
        <taxon>Stramenopiles</taxon>
        <taxon>Ochrophyta</taxon>
        <taxon>Bacillariophyta</taxon>
        <taxon>Bacillariophyceae</taxon>
        <taxon>Bacillariophycidae</taxon>
        <taxon>Bacillariales</taxon>
        <taxon>Bacillariaceae</taxon>
        <taxon>Cylindrotheca</taxon>
    </lineage>
</organism>
<evidence type="ECO:0000313" key="5">
    <source>
        <dbReference type="Proteomes" id="UP001295423"/>
    </source>
</evidence>
<name>A0AAD2CG42_9STRA</name>